<feature type="region of interest" description="Disordered" evidence="1">
    <location>
        <begin position="68"/>
        <end position="90"/>
    </location>
</feature>
<dbReference type="EMBL" id="JAEMGP010000002">
    <property type="protein sequence ID" value="KAG5212869.1"/>
    <property type="molecule type" value="Genomic_DNA"/>
</dbReference>
<reference evidence="2 3" key="1">
    <citation type="submission" date="2020-12" db="EMBL/GenBank/DDBJ databases">
        <title>De novo assembly of Tibetan sheep genome.</title>
        <authorList>
            <person name="Li X."/>
        </authorList>
    </citation>
    <scope>NUCLEOTIDE SEQUENCE [LARGE SCALE GENOMIC DNA]</scope>
    <source>
        <tissue evidence="2">Heart</tissue>
    </source>
</reference>
<name>A0A836D5U3_SHEEP</name>
<sequence length="90" mass="9884">MFWMRAVSRAGGILYRLSPSPPPGESLRLILTLELNSAALASSDPQQPNYAACSFPVPFLLQSWLENPQPQLHQDEASENQEGLAEPAVH</sequence>
<organism evidence="2 3">
    <name type="scientific">Ovis aries</name>
    <name type="common">Sheep</name>
    <dbReference type="NCBI Taxonomy" id="9940"/>
    <lineage>
        <taxon>Eukaryota</taxon>
        <taxon>Metazoa</taxon>
        <taxon>Chordata</taxon>
        <taxon>Craniata</taxon>
        <taxon>Vertebrata</taxon>
        <taxon>Euteleostomi</taxon>
        <taxon>Mammalia</taxon>
        <taxon>Eutheria</taxon>
        <taxon>Laurasiatheria</taxon>
        <taxon>Artiodactyla</taxon>
        <taxon>Ruminantia</taxon>
        <taxon>Pecora</taxon>
        <taxon>Bovidae</taxon>
        <taxon>Caprinae</taxon>
        <taxon>Ovis</taxon>
    </lineage>
</organism>
<evidence type="ECO:0000313" key="3">
    <source>
        <dbReference type="Proteomes" id="UP000664991"/>
    </source>
</evidence>
<comment type="caution">
    <text evidence="2">The sequence shown here is derived from an EMBL/GenBank/DDBJ whole genome shotgun (WGS) entry which is preliminary data.</text>
</comment>
<dbReference type="Proteomes" id="UP000664991">
    <property type="component" value="Unassembled WGS sequence"/>
</dbReference>
<evidence type="ECO:0000256" key="1">
    <source>
        <dbReference type="SAM" id="MobiDB-lite"/>
    </source>
</evidence>
<gene>
    <name evidence="2" type="ORF">JEQ12_008655</name>
</gene>
<proteinExistence type="predicted"/>
<protein>
    <submittedName>
        <fullName evidence="2">Uncharacterized protein</fullName>
    </submittedName>
</protein>
<evidence type="ECO:0000313" key="2">
    <source>
        <dbReference type="EMBL" id="KAG5212869.1"/>
    </source>
</evidence>
<dbReference type="AlphaFoldDB" id="A0A836D5U3"/>
<accession>A0A836D5U3</accession>